<feature type="domain" description="PARP catalytic" evidence="4">
    <location>
        <begin position="698"/>
        <end position="912"/>
    </location>
</feature>
<sequence>MTETNVSAAKVFNYISGIGGFAEFSKLLKHPSPLAKKGNASSVVFWYQEEDMSGAFDGTYPLILASNKYGSVFGIRINLKKKICLKYSSTGLCHLGSKCECWHICKAFLEGTCKSNCGNSHDFHDNDNKGKAAELGFEKKENSSLKVIIAGSLPQVCLSYLKNECVTVNCPYVHICPKQVQASPCSCALPHDFSDSHNKNIFSSHFTFKFETSLEKEALRCSILVPTKQKPIEDNLKQLELHQELTKMQALSESKEINDLSAKATSSTEETKMAVVKGKASSSQKGTKPLPAEKPDPPQSQGVTPSVSYCLPKKVFNYLCNQGGFVTLTDLLQKNSPLGKKSCEDAILWLQAQSNSGQNTFFNLLKDGRDEVFGVQLLLRKKLCLQYSKGSCTKSKCNYWHICKGFLEGKCKGDCGLSHNFHDERNLKNIKKFELEKLPNKRVKDIVVNSLPQICHKYTENMCFSTKCPYLHVCSLTTQGKSCSCNLSHDLVNADVHNKAILEQFDLVPEASKLEIALCNILVPQQQRNLNDNKVSVDHPFSSKSNLSLQNVQASPAPLPLAPQKESAVKSSVKKTRKKTCRKKKQLGAQTTERDATEDIEGNLISFSDDDWNDVTDPVDTCFLSNYELLSQMHDVPFPGPEDQHGKQGVLGASSQMAQCGFPAQAASEIQKLQRPPDLPSPLVPLPQYATTVAPNLLPLDWTAIGNDEEYIRVPLALGSDGFKLAKSLFVQSMPESKATILAIERVQNPFLWEKYARKREHLEKRSRLASSQSNERILFYGAKQENIESICADNIDCREQDEKGVAAFGRGAYFTTEASLSNTYSKPDSEGVRYMFLVDVLVGSYTKGDPSLTRPPHKGDVAANKRYDSCVDNTDRPTIYVLFDSDQYYPNYLIQYRIKSKVACSFTKAVG</sequence>
<dbReference type="PROSITE" id="PS51059">
    <property type="entry name" value="PARP_CATALYTIC"/>
    <property type="match status" value="1"/>
</dbReference>
<dbReference type="PROSITE" id="PS50103">
    <property type="entry name" value="ZF_C3H1"/>
    <property type="match status" value="1"/>
</dbReference>
<dbReference type="GO" id="GO:0008270">
    <property type="term" value="F:zinc ion binding"/>
    <property type="evidence" value="ECO:0007669"/>
    <property type="project" value="UniProtKB-KW"/>
</dbReference>
<gene>
    <name evidence="5" type="ORF">P5673_022995</name>
</gene>
<keyword evidence="1" id="KW-0479">Metal-binding</keyword>
<dbReference type="Proteomes" id="UP001249851">
    <property type="component" value="Unassembled WGS sequence"/>
</dbReference>
<feature type="compositionally biased region" description="Basic residues" evidence="2">
    <location>
        <begin position="572"/>
        <end position="586"/>
    </location>
</feature>
<feature type="region of interest" description="Disordered" evidence="2">
    <location>
        <begin position="552"/>
        <end position="595"/>
    </location>
</feature>
<reference evidence="5" key="2">
    <citation type="journal article" date="2023" name="Science">
        <title>Genomic signatures of disease resistance in endangered staghorn corals.</title>
        <authorList>
            <person name="Vollmer S.V."/>
            <person name="Selwyn J.D."/>
            <person name="Despard B.A."/>
            <person name="Roesel C.L."/>
        </authorList>
    </citation>
    <scope>NUCLEOTIDE SEQUENCE</scope>
    <source>
        <strain evidence="5">K2</strain>
    </source>
</reference>
<dbReference type="AlphaFoldDB" id="A0AAD9Q5Z3"/>
<dbReference type="EMBL" id="JARQWQ010000063">
    <property type="protein sequence ID" value="KAK2555360.1"/>
    <property type="molecule type" value="Genomic_DNA"/>
</dbReference>
<organism evidence="5 6">
    <name type="scientific">Acropora cervicornis</name>
    <name type="common">Staghorn coral</name>
    <dbReference type="NCBI Taxonomy" id="6130"/>
    <lineage>
        <taxon>Eukaryota</taxon>
        <taxon>Metazoa</taxon>
        <taxon>Cnidaria</taxon>
        <taxon>Anthozoa</taxon>
        <taxon>Hexacorallia</taxon>
        <taxon>Scleractinia</taxon>
        <taxon>Astrocoeniina</taxon>
        <taxon>Acroporidae</taxon>
        <taxon>Acropora</taxon>
    </lineage>
</organism>
<dbReference type="PANTHER" id="PTHR45740:SF2">
    <property type="entry name" value="POLY [ADP-RIBOSE] POLYMERASE"/>
    <property type="match status" value="1"/>
</dbReference>
<evidence type="ECO:0000313" key="5">
    <source>
        <dbReference type="EMBL" id="KAK2555360.1"/>
    </source>
</evidence>
<dbReference type="InterPro" id="IPR012317">
    <property type="entry name" value="Poly(ADP-ribose)pol_cat_dom"/>
</dbReference>
<proteinExistence type="predicted"/>
<protein>
    <submittedName>
        <fullName evidence="5">Protein mono-ADP-ribosyltransferase TIPARP</fullName>
    </submittedName>
</protein>
<comment type="caution">
    <text evidence="5">The sequence shown here is derived from an EMBL/GenBank/DDBJ whole genome shotgun (WGS) entry which is preliminary data.</text>
</comment>
<dbReference type="GO" id="GO:0003950">
    <property type="term" value="F:NAD+ poly-ADP-ribosyltransferase activity"/>
    <property type="evidence" value="ECO:0007669"/>
    <property type="project" value="InterPro"/>
</dbReference>
<reference evidence="5" key="1">
    <citation type="journal article" date="2023" name="G3 (Bethesda)">
        <title>Whole genome assembly and annotation of the endangered Caribbean coral Acropora cervicornis.</title>
        <authorList>
            <person name="Selwyn J.D."/>
            <person name="Vollmer S.V."/>
        </authorList>
    </citation>
    <scope>NUCLEOTIDE SEQUENCE</scope>
    <source>
        <strain evidence="5">K2</strain>
    </source>
</reference>
<evidence type="ECO:0000256" key="1">
    <source>
        <dbReference type="PROSITE-ProRule" id="PRU00723"/>
    </source>
</evidence>
<dbReference type="SUPFAM" id="SSF56399">
    <property type="entry name" value="ADP-ribosylation"/>
    <property type="match status" value="1"/>
</dbReference>
<dbReference type="Gene3D" id="3.30.1370.210">
    <property type="match status" value="1"/>
</dbReference>
<keyword evidence="1" id="KW-0863">Zinc-finger</keyword>
<feature type="region of interest" description="Disordered" evidence="2">
    <location>
        <begin position="256"/>
        <end position="303"/>
    </location>
</feature>
<dbReference type="Gene3D" id="3.90.228.10">
    <property type="match status" value="1"/>
</dbReference>
<dbReference type="InterPro" id="IPR000571">
    <property type="entry name" value="Znf_CCCH"/>
</dbReference>
<dbReference type="GO" id="GO:0005634">
    <property type="term" value="C:nucleus"/>
    <property type="evidence" value="ECO:0007669"/>
    <property type="project" value="TreeGrafter"/>
</dbReference>
<feature type="domain" description="C3H1-type" evidence="3">
    <location>
        <begin position="378"/>
        <end position="404"/>
    </location>
</feature>
<evidence type="ECO:0000259" key="4">
    <source>
        <dbReference type="PROSITE" id="PS51059"/>
    </source>
</evidence>
<dbReference type="InterPro" id="IPR051712">
    <property type="entry name" value="ARTD-AVP"/>
</dbReference>
<name>A0AAD9Q5Z3_ACRCE</name>
<dbReference type="PANTHER" id="PTHR45740">
    <property type="entry name" value="POLY [ADP-RIBOSE] POLYMERASE"/>
    <property type="match status" value="1"/>
</dbReference>
<evidence type="ECO:0000313" key="6">
    <source>
        <dbReference type="Proteomes" id="UP001249851"/>
    </source>
</evidence>
<keyword evidence="6" id="KW-1185">Reference proteome</keyword>
<dbReference type="Pfam" id="PF00644">
    <property type="entry name" value="PARP"/>
    <property type="match status" value="1"/>
</dbReference>
<feature type="zinc finger region" description="C3H1-type" evidence="1">
    <location>
        <begin position="378"/>
        <end position="404"/>
    </location>
</feature>
<dbReference type="CDD" id="cd01439">
    <property type="entry name" value="TCCD_inducible_PARP_like"/>
    <property type="match status" value="1"/>
</dbReference>
<keyword evidence="1" id="KW-0862">Zinc</keyword>
<evidence type="ECO:0000256" key="2">
    <source>
        <dbReference type="SAM" id="MobiDB-lite"/>
    </source>
</evidence>
<accession>A0AAD9Q5Z3</accession>
<evidence type="ECO:0000259" key="3">
    <source>
        <dbReference type="PROSITE" id="PS50103"/>
    </source>
</evidence>
<dbReference type="GO" id="GO:1990404">
    <property type="term" value="F:NAD+-protein mono-ADP-ribosyltransferase activity"/>
    <property type="evidence" value="ECO:0007669"/>
    <property type="project" value="TreeGrafter"/>
</dbReference>